<accession>A0A7K1FJB3</accession>
<dbReference type="InterPro" id="IPR029066">
    <property type="entry name" value="PLP-binding_barrel"/>
</dbReference>
<evidence type="ECO:0000256" key="3">
    <source>
        <dbReference type="PIRSR" id="PIRSR004848-1"/>
    </source>
</evidence>
<dbReference type="InterPro" id="IPR011078">
    <property type="entry name" value="PyrdxlP_homeostasis"/>
</dbReference>
<feature type="domain" description="Alanine racemase N-terminal" evidence="5">
    <location>
        <begin position="9"/>
        <end position="225"/>
    </location>
</feature>
<evidence type="ECO:0000313" key="6">
    <source>
        <dbReference type="EMBL" id="MTD14160.1"/>
    </source>
</evidence>
<comment type="cofactor">
    <cofactor evidence="3">
        <name>pyridoxal 5'-phosphate</name>
        <dbReference type="ChEBI" id="CHEBI:597326"/>
    </cofactor>
</comment>
<sequence>MPALAGIDRRIRVAAEASGRAAADVRLLIATKTVPAQRILPVLAAGYRLIGENRVQEVTEKADELAAVPHELHFIGHLQRNKINQLLPHISCLQTLDSADLAAALHSRLDGDRTLDVLLQVNVSGEASKSGIAPEQIPDLLQALTTYPKLVVRGYMTIGLNSADAAAVQAGYRTLVDWRDRAQQQGMPGAEHAVELSMGMSGDYESAIACGATVVRLGSSVFGARANSPESVVREGPPR</sequence>
<keyword evidence="7" id="KW-1185">Reference proteome</keyword>
<keyword evidence="1 2" id="KW-0663">Pyridoxal phosphate</keyword>
<evidence type="ECO:0000256" key="4">
    <source>
        <dbReference type="RuleBase" id="RU004514"/>
    </source>
</evidence>
<dbReference type="PIRSF" id="PIRSF004848">
    <property type="entry name" value="YBL036c_PLPDEIII"/>
    <property type="match status" value="1"/>
</dbReference>
<dbReference type="CDD" id="cd00635">
    <property type="entry name" value="PLPDE_III_YBL036c_like"/>
    <property type="match status" value="1"/>
</dbReference>
<organism evidence="6 7">
    <name type="scientific">Nakamurella alba</name>
    <dbReference type="NCBI Taxonomy" id="2665158"/>
    <lineage>
        <taxon>Bacteria</taxon>
        <taxon>Bacillati</taxon>
        <taxon>Actinomycetota</taxon>
        <taxon>Actinomycetes</taxon>
        <taxon>Nakamurellales</taxon>
        <taxon>Nakamurellaceae</taxon>
        <taxon>Nakamurella</taxon>
    </lineage>
</organism>
<comment type="similarity">
    <text evidence="2 4">Belongs to the pyridoxal phosphate-binding protein YggS/PROSC family.</text>
</comment>
<dbReference type="AlphaFoldDB" id="A0A7K1FJB3"/>
<feature type="modified residue" description="N6-(pyridoxal phosphate)lysine" evidence="2 3">
    <location>
        <position position="32"/>
    </location>
</feature>
<evidence type="ECO:0000313" key="7">
    <source>
        <dbReference type="Proteomes" id="UP000460221"/>
    </source>
</evidence>
<dbReference type="PANTHER" id="PTHR10146:SF14">
    <property type="entry name" value="PYRIDOXAL PHOSPHATE HOMEOSTASIS PROTEIN"/>
    <property type="match status" value="1"/>
</dbReference>
<dbReference type="HAMAP" id="MF_02087">
    <property type="entry name" value="PLP_homeostasis"/>
    <property type="match status" value="1"/>
</dbReference>
<dbReference type="EMBL" id="WLYK01000002">
    <property type="protein sequence ID" value="MTD14160.1"/>
    <property type="molecule type" value="Genomic_DNA"/>
</dbReference>
<proteinExistence type="inferred from homology"/>
<dbReference type="PANTHER" id="PTHR10146">
    <property type="entry name" value="PROLINE SYNTHETASE CO-TRANSCRIBED BACTERIAL HOMOLOG PROTEIN"/>
    <property type="match status" value="1"/>
</dbReference>
<reference evidence="6 7" key="1">
    <citation type="submission" date="2019-11" db="EMBL/GenBank/DDBJ databases">
        <authorList>
            <person name="Jiang L.-Q."/>
        </authorList>
    </citation>
    <scope>NUCLEOTIDE SEQUENCE [LARGE SCALE GENOMIC DNA]</scope>
    <source>
        <strain evidence="6 7">YIM 132087</strain>
    </source>
</reference>
<dbReference type="GO" id="GO:0030170">
    <property type="term" value="F:pyridoxal phosphate binding"/>
    <property type="evidence" value="ECO:0007669"/>
    <property type="project" value="UniProtKB-UniRule"/>
</dbReference>
<dbReference type="Proteomes" id="UP000460221">
    <property type="component" value="Unassembled WGS sequence"/>
</dbReference>
<gene>
    <name evidence="6" type="ORF">GIS00_09405</name>
</gene>
<dbReference type="SUPFAM" id="SSF51419">
    <property type="entry name" value="PLP-binding barrel"/>
    <property type="match status" value="1"/>
</dbReference>
<dbReference type="Pfam" id="PF01168">
    <property type="entry name" value="Ala_racemase_N"/>
    <property type="match status" value="1"/>
</dbReference>
<comment type="caution">
    <text evidence="6">The sequence shown here is derived from an EMBL/GenBank/DDBJ whole genome shotgun (WGS) entry which is preliminary data.</text>
</comment>
<name>A0A7K1FJB3_9ACTN</name>
<dbReference type="NCBIfam" id="TIGR00044">
    <property type="entry name" value="YggS family pyridoxal phosphate-dependent enzyme"/>
    <property type="match status" value="1"/>
</dbReference>
<evidence type="ECO:0000256" key="1">
    <source>
        <dbReference type="ARBA" id="ARBA00022898"/>
    </source>
</evidence>
<protein>
    <recommendedName>
        <fullName evidence="2">Pyridoxal phosphate homeostasis protein</fullName>
        <shortName evidence="2">PLP homeostasis protein</shortName>
    </recommendedName>
</protein>
<evidence type="ECO:0000259" key="5">
    <source>
        <dbReference type="Pfam" id="PF01168"/>
    </source>
</evidence>
<evidence type="ECO:0000256" key="2">
    <source>
        <dbReference type="HAMAP-Rule" id="MF_02087"/>
    </source>
</evidence>
<dbReference type="Gene3D" id="3.20.20.10">
    <property type="entry name" value="Alanine racemase"/>
    <property type="match status" value="1"/>
</dbReference>
<dbReference type="InterPro" id="IPR001608">
    <property type="entry name" value="Ala_racemase_N"/>
</dbReference>
<comment type="function">
    <text evidence="2">Pyridoxal 5'-phosphate (PLP)-binding protein, which is involved in PLP homeostasis.</text>
</comment>